<evidence type="ECO:0000256" key="5">
    <source>
        <dbReference type="ARBA" id="ARBA00023136"/>
    </source>
</evidence>
<dbReference type="InterPro" id="IPR023298">
    <property type="entry name" value="ATPase_P-typ_TM_dom_sf"/>
</dbReference>
<feature type="transmembrane region" description="Helical" evidence="6">
    <location>
        <begin position="379"/>
        <end position="404"/>
    </location>
</feature>
<dbReference type="GO" id="GO:0005886">
    <property type="term" value="C:plasma membrane"/>
    <property type="evidence" value="ECO:0007669"/>
    <property type="project" value="UniProtKB-SubCell"/>
</dbReference>
<dbReference type="Gene3D" id="1.20.1110.10">
    <property type="entry name" value="Calcium-transporting ATPase, transmembrane domain"/>
    <property type="match status" value="1"/>
</dbReference>
<dbReference type="SUPFAM" id="SSF56784">
    <property type="entry name" value="HAD-like"/>
    <property type="match status" value="1"/>
</dbReference>
<dbReference type="InterPro" id="IPR006068">
    <property type="entry name" value="ATPase_P-typ_cation-transptr_C"/>
</dbReference>
<dbReference type="GO" id="GO:1990573">
    <property type="term" value="P:potassium ion import across plasma membrane"/>
    <property type="evidence" value="ECO:0007669"/>
    <property type="project" value="TreeGrafter"/>
</dbReference>
<feature type="transmembrane region" description="Helical" evidence="6">
    <location>
        <begin position="335"/>
        <end position="358"/>
    </location>
</feature>
<dbReference type="Pfam" id="PF00689">
    <property type="entry name" value="Cation_ATPase_C"/>
    <property type="match status" value="1"/>
</dbReference>
<dbReference type="GO" id="GO:0005524">
    <property type="term" value="F:ATP binding"/>
    <property type="evidence" value="ECO:0007669"/>
    <property type="project" value="InterPro"/>
</dbReference>
<protein>
    <submittedName>
        <fullName evidence="8">Calcium-transporting ATPase</fullName>
    </submittedName>
</protein>
<dbReference type="Gene3D" id="3.40.1110.10">
    <property type="entry name" value="Calcium-transporting ATPase, cytoplasmic domain N"/>
    <property type="match status" value="1"/>
</dbReference>
<feature type="transmembrane region" description="Helical" evidence="6">
    <location>
        <begin position="308"/>
        <end position="329"/>
    </location>
</feature>
<organism evidence="8">
    <name type="scientific">bioreactor metagenome</name>
    <dbReference type="NCBI Taxonomy" id="1076179"/>
    <lineage>
        <taxon>unclassified sequences</taxon>
        <taxon>metagenomes</taxon>
        <taxon>ecological metagenomes</taxon>
    </lineage>
</organism>
<dbReference type="InterPro" id="IPR036412">
    <property type="entry name" value="HAD-like_sf"/>
</dbReference>
<dbReference type="GO" id="GO:0006883">
    <property type="term" value="P:intracellular sodium ion homeostasis"/>
    <property type="evidence" value="ECO:0007669"/>
    <property type="project" value="TreeGrafter"/>
</dbReference>
<dbReference type="NCBIfam" id="TIGR01494">
    <property type="entry name" value="ATPase_P-type"/>
    <property type="match status" value="1"/>
</dbReference>
<evidence type="ECO:0000259" key="7">
    <source>
        <dbReference type="Pfam" id="PF00689"/>
    </source>
</evidence>
<accession>A0A644X2D7</accession>
<keyword evidence="4 6" id="KW-1133">Transmembrane helix</keyword>
<evidence type="ECO:0000256" key="2">
    <source>
        <dbReference type="ARBA" id="ARBA00022475"/>
    </source>
</evidence>
<feature type="transmembrane region" description="Helical" evidence="6">
    <location>
        <begin position="416"/>
        <end position="433"/>
    </location>
</feature>
<evidence type="ECO:0000256" key="1">
    <source>
        <dbReference type="ARBA" id="ARBA00004651"/>
    </source>
</evidence>
<feature type="transmembrane region" description="Helical" evidence="6">
    <location>
        <begin position="454"/>
        <end position="475"/>
    </location>
</feature>
<feature type="transmembrane region" description="Helical" evidence="6">
    <location>
        <begin position="487"/>
        <end position="506"/>
    </location>
</feature>
<evidence type="ECO:0000256" key="6">
    <source>
        <dbReference type="SAM" id="Phobius"/>
    </source>
</evidence>
<dbReference type="GO" id="GO:1902600">
    <property type="term" value="P:proton transmembrane transport"/>
    <property type="evidence" value="ECO:0007669"/>
    <property type="project" value="TreeGrafter"/>
</dbReference>
<dbReference type="Gene3D" id="3.40.50.1000">
    <property type="entry name" value="HAD superfamily/HAD-like"/>
    <property type="match status" value="1"/>
</dbReference>
<evidence type="ECO:0000313" key="8">
    <source>
        <dbReference type="EMBL" id="MPM10322.1"/>
    </source>
</evidence>
<dbReference type="Pfam" id="PF00702">
    <property type="entry name" value="Hydrolase"/>
    <property type="match status" value="1"/>
</dbReference>
<dbReference type="PANTHER" id="PTHR43294:SF21">
    <property type="entry name" value="CATION TRANSPORTING ATPASE"/>
    <property type="match status" value="1"/>
</dbReference>
<gene>
    <name evidence="8" type="primary">yloB_3</name>
    <name evidence="8" type="ORF">SDC9_56651</name>
</gene>
<dbReference type="GO" id="GO:0036376">
    <property type="term" value="P:sodium ion export across plasma membrane"/>
    <property type="evidence" value="ECO:0007669"/>
    <property type="project" value="TreeGrafter"/>
</dbReference>
<dbReference type="InterPro" id="IPR001757">
    <property type="entry name" value="P_typ_ATPase"/>
</dbReference>
<feature type="domain" description="Cation-transporting P-type ATPase C-terminal" evidence="7">
    <location>
        <begin position="336"/>
        <end position="509"/>
    </location>
</feature>
<dbReference type="AlphaFoldDB" id="A0A644X2D7"/>
<name>A0A644X2D7_9ZZZZ</name>
<dbReference type="GO" id="GO:0005391">
    <property type="term" value="F:P-type sodium:potassium-exchanging transporter activity"/>
    <property type="evidence" value="ECO:0007669"/>
    <property type="project" value="TreeGrafter"/>
</dbReference>
<dbReference type="GO" id="GO:0030007">
    <property type="term" value="P:intracellular potassium ion homeostasis"/>
    <property type="evidence" value="ECO:0007669"/>
    <property type="project" value="TreeGrafter"/>
</dbReference>
<dbReference type="GO" id="GO:0016887">
    <property type="term" value="F:ATP hydrolysis activity"/>
    <property type="evidence" value="ECO:0007669"/>
    <property type="project" value="InterPro"/>
</dbReference>
<keyword evidence="3 6" id="KW-0812">Transmembrane</keyword>
<dbReference type="InterPro" id="IPR050510">
    <property type="entry name" value="Cation_transp_ATPase_P-type"/>
</dbReference>
<dbReference type="PRINTS" id="PR00120">
    <property type="entry name" value="HATPASE"/>
</dbReference>
<proteinExistence type="predicted"/>
<reference evidence="8" key="1">
    <citation type="submission" date="2019-08" db="EMBL/GenBank/DDBJ databases">
        <authorList>
            <person name="Kucharzyk K."/>
            <person name="Murdoch R.W."/>
            <person name="Higgins S."/>
            <person name="Loffler F."/>
        </authorList>
    </citation>
    <scope>NUCLEOTIDE SEQUENCE</scope>
</reference>
<sequence length="515" mass="55890">MNQMAVQETWAPNGDEHTLIEIMGLGCETDAYDPMEKAMLSYCDSHGISKDSLFGGELISEYAFTNELKMMGHVWRRNGRIVIAAKGSSEKILTICNMTDAEREAAEQRITEMSKEGLRVIAVATASPASVEDVPAGITECSLDLCGLIGLADPPRESVKADIAVCRRAGIRVVMITGDNGITAASIARKIGMEHCDNIITGDMLNEMSDDELREAVKDVSIFSRVVPEHKMRIVKAFKENGEIVAMTGDGVNDAPALKYADIGIAMGKRGSEVSREAADLILMDDNFTTIVETVKDGRRIYDNIRKAVGYVFTIHIPIAFTSLLAPILGVAPAALMLLPLHVVLLELLIDPTCSIVLERQPAETDIMTRRPRDPKAKLLDGRLLTKSVIQGLAVFAASFGIYFTTLAGNPANAPVARAMGLVVIMLSNLLLVQVNSSDHDFAFQSITRLVKDGVMWAANIGTLLLLAVILYTPLSHLLKLAPLTPGQFFGSAGIAAAAVLWYEIVKLINRIRNR</sequence>
<comment type="caution">
    <text evidence="8">The sequence shown here is derived from an EMBL/GenBank/DDBJ whole genome shotgun (WGS) entry which is preliminary data.</text>
</comment>
<dbReference type="InterPro" id="IPR023299">
    <property type="entry name" value="ATPase_P-typ_cyto_dom_N"/>
</dbReference>
<comment type="subcellular location">
    <subcellularLocation>
        <location evidence="1">Cell membrane</location>
        <topology evidence="1">Multi-pass membrane protein</topology>
    </subcellularLocation>
</comment>
<keyword evidence="2" id="KW-1003">Cell membrane</keyword>
<evidence type="ECO:0000256" key="4">
    <source>
        <dbReference type="ARBA" id="ARBA00022989"/>
    </source>
</evidence>
<evidence type="ECO:0000256" key="3">
    <source>
        <dbReference type="ARBA" id="ARBA00022692"/>
    </source>
</evidence>
<dbReference type="PRINTS" id="PR00119">
    <property type="entry name" value="CATATPASE"/>
</dbReference>
<dbReference type="SUPFAM" id="SSF81665">
    <property type="entry name" value="Calcium ATPase, transmembrane domain M"/>
    <property type="match status" value="1"/>
</dbReference>
<dbReference type="InterPro" id="IPR023214">
    <property type="entry name" value="HAD_sf"/>
</dbReference>
<keyword evidence="5 6" id="KW-0472">Membrane</keyword>
<dbReference type="EMBL" id="VSSQ01001679">
    <property type="protein sequence ID" value="MPM10322.1"/>
    <property type="molecule type" value="Genomic_DNA"/>
</dbReference>
<dbReference type="PANTHER" id="PTHR43294">
    <property type="entry name" value="SODIUM/POTASSIUM-TRANSPORTING ATPASE SUBUNIT ALPHA"/>
    <property type="match status" value="1"/>
</dbReference>